<dbReference type="InterPro" id="IPR050080">
    <property type="entry name" value="RNase_PH"/>
</dbReference>
<dbReference type="GO" id="GO:0071051">
    <property type="term" value="P:poly(A)-dependent snoRNA 3'-end processing"/>
    <property type="evidence" value="ECO:0007669"/>
    <property type="project" value="TreeGrafter"/>
</dbReference>
<dbReference type="OrthoDB" id="27298at2759"/>
<accession>A0A6J2YB21</accession>
<dbReference type="InParanoid" id="A0A6J2YB21"/>
<dbReference type="GO" id="GO:0006364">
    <property type="term" value="P:rRNA processing"/>
    <property type="evidence" value="ECO:0007669"/>
    <property type="project" value="UniProtKB-KW"/>
</dbReference>
<evidence type="ECO:0000256" key="2">
    <source>
        <dbReference type="ARBA" id="ARBA00006678"/>
    </source>
</evidence>
<dbReference type="GO" id="GO:0005730">
    <property type="term" value="C:nucleolus"/>
    <property type="evidence" value="ECO:0007669"/>
    <property type="project" value="TreeGrafter"/>
</dbReference>
<keyword evidence="7" id="KW-1185">Reference proteome</keyword>
<dbReference type="GO" id="GO:0034475">
    <property type="term" value="P:U4 snRNA 3'-end processing"/>
    <property type="evidence" value="ECO:0007669"/>
    <property type="project" value="TreeGrafter"/>
</dbReference>
<feature type="domain" description="Exoribonuclease phosphorolytic" evidence="6">
    <location>
        <begin position="12"/>
        <end position="128"/>
    </location>
</feature>
<dbReference type="KEGG" id="soy:115885369"/>
<dbReference type="GO" id="GO:0003723">
    <property type="term" value="F:RNA binding"/>
    <property type="evidence" value="ECO:0007669"/>
    <property type="project" value="TreeGrafter"/>
</dbReference>
<dbReference type="GO" id="GO:0000177">
    <property type="term" value="C:cytoplasmic exosome (RNase complex)"/>
    <property type="evidence" value="ECO:0007669"/>
    <property type="project" value="TreeGrafter"/>
</dbReference>
<dbReference type="GO" id="GO:0016075">
    <property type="term" value="P:rRNA catabolic process"/>
    <property type="evidence" value="ECO:0007669"/>
    <property type="project" value="TreeGrafter"/>
</dbReference>
<evidence type="ECO:0000256" key="1">
    <source>
        <dbReference type="ARBA" id="ARBA00004123"/>
    </source>
</evidence>
<keyword evidence="5" id="KW-0539">Nucleus</keyword>
<dbReference type="InterPro" id="IPR020568">
    <property type="entry name" value="Ribosomal_Su5_D2-typ_SF"/>
</dbReference>
<dbReference type="Proteomes" id="UP000504635">
    <property type="component" value="Unplaced"/>
</dbReference>
<dbReference type="InterPro" id="IPR036345">
    <property type="entry name" value="ExoRNase_PH_dom2_sf"/>
</dbReference>
<evidence type="ECO:0000256" key="5">
    <source>
        <dbReference type="ARBA" id="ARBA00023242"/>
    </source>
</evidence>
<name>A0A6J2YB21_SITOR</name>
<keyword evidence="3" id="KW-0698">rRNA processing</keyword>
<organism evidence="7 8">
    <name type="scientific">Sitophilus oryzae</name>
    <name type="common">Rice weevil</name>
    <name type="synonym">Curculio oryzae</name>
    <dbReference type="NCBI Taxonomy" id="7048"/>
    <lineage>
        <taxon>Eukaryota</taxon>
        <taxon>Metazoa</taxon>
        <taxon>Ecdysozoa</taxon>
        <taxon>Arthropoda</taxon>
        <taxon>Hexapoda</taxon>
        <taxon>Insecta</taxon>
        <taxon>Pterygota</taxon>
        <taxon>Neoptera</taxon>
        <taxon>Endopterygota</taxon>
        <taxon>Coleoptera</taxon>
        <taxon>Polyphaga</taxon>
        <taxon>Cucujiformia</taxon>
        <taxon>Curculionidae</taxon>
        <taxon>Dryophthorinae</taxon>
        <taxon>Sitophilus</taxon>
    </lineage>
</organism>
<evidence type="ECO:0000259" key="6">
    <source>
        <dbReference type="Pfam" id="PF01138"/>
    </source>
</evidence>
<comment type="similarity">
    <text evidence="2">Belongs to the RNase PH family.</text>
</comment>
<dbReference type="InterPro" id="IPR027408">
    <property type="entry name" value="PNPase/RNase_PH_dom_sf"/>
</dbReference>
<comment type="subcellular location">
    <subcellularLocation>
        <location evidence="1">Nucleus</location>
    </subcellularLocation>
</comment>
<dbReference type="SUPFAM" id="SSF55666">
    <property type="entry name" value="Ribonuclease PH domain 2-like"/>
    <property type="match status" value="1"/>
</dbReference>
<dbReference type="AlphaFoldDB" id="A0A6J2YB21"/>
<dbReference type="GeneID" id="115885369"/>
<dbReference type="PANTHER" id="PTHR11953:SF1">
    <property type="entry name" value="EXOSOME COMPLEX COMPONENT RRP46"/>
    <property type="match status" value="1"/>
</dbReference>
<dbReference type="Gene3D" id="3.30.230.70">
    <property type="entry name" value="GHMP Kinase, N-terminal domain"/>
    <property type="match status" value="1"/>
</dbReference>
<evidence type="ECO:0000256" key="4">
    <source>
        <dbReference type="ARBA" id="ARBA00022835"/>
    </source>
</evidence>
<proteinExistence type="inferred from homology"/>
<evidence type="ECO:0000256" key="3">
    <source>
        <dbReference type="ARBA" id="ARBA00022552"/>
    </source>
</evidence>
<dbReference type="RefSeq" id="XP_030760125.1">
    <property type="nucleotide sequence ID" value="XM_030904265.1"/>
</dbReference>
<reference evidence="8" key="1">
    <citation type="submission" date="2025-08" db="UniProtKB">
        <authorList>
            <consortium name="RefSeq"/>
        </authorList>
    </citation>
    <scope>IDENTIFICATION</scope>
    <source>
        <tissue evidence="8">Gonads</tissue>
    </source>
</reference>
<protein>
    <submittedName>
        <fullName evidence="8">Exosome complex component RRP46-like</fullName>
    </submittedName>
</protein>
<dbReference type="PANTHER" id="PTHR11953">
    <property type="entry name" value="EXOSOME COMPLEX COMPONENT"/>
    <property type="match status" value="1"/>
</dbReference>
<keyword evidence="4" id="KW-0271">Exosome</keyword>
<sequence length="212" mass="23579">MEVIESFENNLNLKCKLQVLSRADGSAMFSEGQTVVLSAIYGPVEVKMQKLLIEKASVESVFKPKSGLPGVSDRYKEYLIKNICETALASALYPRTAVLVNLQEMQNQGQLISCAINAVCLACLDSGIDMKFLFGAVSYFLTKEEELTLTPPINESSVKAMFVFVFNNTKGDVIASHTEGRFSIDQYKTALDICRDEVKKVFIFFKETLLDT</sequence>
<dbReference type="GO" id="GO:0071028">
    <property type="term" value="P:nuclear mRNA surveillance"/>
    <property type="evidence" value="ECO:0007669"/>
    <property type="project" value="TreeGrafter"/>
</dbReference>
<dbReference type="GO" id="GO:0000176">
    <property type="term" value="C:nuclear exosome (RNase complex)"/>
    <property type="evidence" value="ECO:0007669"/>
    <property type="project" value="TreeGrafter"/>
</dbReference>
<dbReference type="FunCoup" id="A0A6J2YB21">
    <property type="interactions" value="623"/>
</dbReference>
<dbReference type="CDD" id="cd11372">
    <property type="entry name" value="RNase_PH_RRP46"/>
    <property type="match status" value="1"/>
</dbReference>
<dbReference type="InterPro" id="IPR001247">
    <property type="entry name" value="ExoRNase_PH_dom1"/>
</dbReference>
<evidence type="ECO:0000313" key="7">
    <source>
        <dbReference type="Proteomes" id="UP000504635"/>
    </source>
</evidence>
<evidence type="ECO:0000313" key="8">
    <source>
        <dbReference type="RefSeq" id="XP_030760125.1"/>
    </source>
</evidence>
<dbReference type="SUPFAM" id="SSF54211">
    <property type="entry name" value="Ribosomal protein S5 domain 2-like"/>
    <property type="match status" value="1"/>
</dbReference>
<dbReference type="Pfam" id="PF01138">
    <property type="entry name" value="RNase_PH"/>
    <property type="match status" value="1"/>
</dbReference>
<gene>
    <name evidence="8" type="primary">LOC115885369</name>
</gene>